<evidence type="ECO:0000313" key="3">
    <source>
        <dbReference type="Proteomes" id="UP000524404"/>
    </source>
</evidence>
<protein>
    <submittedName>
        <fullName evidence="2">Effector-binding domain-containing protein</fullName>
    </submittedName>
</protein>
<dbReference type="SUPFAM" id="SSF55136">
    <property type="entry name" value="Probable bacterial effector-binding domain"/>
    <property type="match status" value="1"/>
</dbReference>
<comment type="caution">
    <text evidence="2">The sequence shown here is derived from an EMBL/GenBank/DDBJ whole genome shotgun (WGS) entry which is preliminary data.</text>
</comment>
<accession>A0A841EPS7</accession>
<evidence type="ECO:0000259" key="1">
    <source>
        <dbReference type="SMART" id="SM00871"/>
    </source>
</evidence>
<dbReference type="InterPro" id="IPR010499">
    <property type="entry name" value="AraC_E-bd"/>
</dbReference>
<sequence>MNTQVKEVPAQKYFIYRTETTLLNVNAIAEREVDALYTAVGQLGLSIAGNMEFIYWGATGDVEKPFILEIALPVGDEEVTIPAHYELLEHPSFKALAYTHHGDFSNVMPVYEEMFKQLFAQGHKPTTQTREVYINWVDLTSSENVTEILLGIA</sequence>
<dbReference type="RefSeq" id="WP_184130958.1">
    <property type="nucleotide sequence ID" value="NZ_JACHKT010000004.1"/>
</dbReference>
<dbReference type="SMART" id="SM00871">
    <property type="entry name" value="AraC_E_bind"/>
    <property type="match status" value="1"/>
</dbReference>
<feature type="domain" description="AraC effector-binding" evidence="1">
    <location>
        <begin position="1"/>
        <end position="153"/>
    </location>
</feature>
<name>A0A841EPS7_9BACT</name>
<keyword evidence="3" id="KW-1185">Reference proteome</keyword>
<dbReference type="AlphaFoldDB" id="A0A841EPS7"/>
<proteinExistence type="predicted"/>
<evidence type="ECO:0000313" key="2">
    <source>
        <dbReference type="EMBL" id="MBB6002280.1"/>
    </source>
</evidence>
<organism evidence="2 3">
    <name type="scientific">Arcicella rosea</name>
    <dbReference type="NCBI Taxonomy" id="502909"/>
    <lineage>
        <taxon>Bacteria</taxon>
        <taxon>Pseudomonadati</taxon>
        <taxon>Bacteroidota</taxon>
        <taxon>Cytophagia</taxon>
        <taxon>Cytophagales</taxon>
        <taxon>Flectobacillaceae</taxon>
        <taxon>Arcicella</taxon>
    </lineage>
</organism>
<dbReference type="Proteomes" id="UP000524404">
    <property type="component" value="Unassembled WGS sequence"/>
</dbReference>
<gene>
    <name evidence="2" type="ORF">HNP25_000930</name>
</gene>
<dbReference type="InterPro" id="IPR011256">
    <property type="entry name" value="Reg_factor_effector_dom_sf"/>
</dbReference>
<dbReference type="Gene3D" id="3.20.80.10">
    <property type="entry name" value="Regulatory factor, effector binding domain"/>
    <property type="match status" value="1"/>
</dbReference>
<reference evidence="2 3" key="1">
    <citation type="submission" date="2020-08" db="EMBL/GenBank/DDBJ databases">
        <title>Functional genomics of gut bacteria from endangered species of beetles.</title>
        <authorList>
            <person name="Carlos-Shanley C."/>
        </authorList>
    </citation>
    <scope>NUCLEOTIDE SEQUENCE [LARGE SCALE GENOMIC DNA]</scope>
    <source>
        <strain evidence="2 3">S00070</strain>
    </source>
</reference>
<dbReference type="EMBL" id="JACHKT010000004">
    <property type="protein sequence ID" value="MBB6002280.1"/>
    <property type="molecule type" value="Genomic_DNA"/>
</dbReference>